<dbReference type="Gene3D" id="3.40.1160.10">
    <property type="entry name" value="Acetylglutamate kinase-like"/>
    <property type="match status" value="1"/>
</dbReference>
<keyword evidence="5 11" id="KW-0808">Transferase</keyword>
<dbReference type="EC" id="2.7.2.8" evidence="2"/>
<keyword evidence="4" id="KW-0028">Amino-acid biosynthesis</keyword>
<dbReference type="GO" id="GO:0005524">
    <property type="term" value="F:ATP binding"/>
    <property type="evidence" value="ECO:0007669"/>
    <property type="project" value="UniProtKB-KW"/>
</dbReference>
<dbReference type="GO" id="GO:0003991">
    <property type="term" value="F:acetylglutamate kinase activity"/>
    <property type="evidence" value="ECO:0007669"/>
    <property type="project" value="UniProtKB-EC"/>
</dbReference>
<sequence length="278" mass="27877">MARELGPAGAREPVVTSTPSGPVVIKLGGRSLDAAGATRELAAEVSQLCGASVLVHGGGAEVTAWCSRLGLAPRFLDGLRVTDPDTLDVAVAVLAGLANTRLVASLRDAGVDAVGLSALDGGTVEVRRHQDAARLGAVGEPVAIRPRLLETLLGEGRTPVLASIGAQGEQLLNVNADDLAAALAGSLHARVLLLLSDTPGLKLDGQVVARLEGRAIATALAHPDVKDGMRPKLRAAAAAINAGAQRVVIGAWSGPGTLTALLEGAGGGTTLAADPMEV</sequence>
<comment type="catalytic activity">
    <reaction evidence="9">
        <text>N-acetyl-L-glutamate + ATP = N-acetyl-L-glutamyl 5-phosphate + ADP</text>
        <dbReference type="Rhea" id="RHEA:14629"/>
        <dbReference type="ChEBI" id="CHEBI:30616"/>
        <dbReference type="ChEBI" id="CHEBI:44337"/>
        <dbReference type="ChEBI" id="CHEBI:57936"/>
        <dbReference type="ChEBI" id="CHEBI:456216"/>
        <dbReference type="EC" id="2.7.2.8"/>
    </reaction>
</comment>
<reference evidence="11 12" key="1">
    <citation type="journal article" date="2019" name="Nat. Microbiol.">
        <title>Mediterranean grassland soil C-N compound turnover is dependent on rainfall and depth, and is mediated by genomically divergent microorganisms.</title>
        <authorList>
            <person name="Diamond S."/>
            <person name="Andeer P.F."/>
            <person name="Li Z."/>
            <person name="Crits-Christoph A."/>
            <person name="Burstein D."/>
            <person name="Anantharaman K."/>
            <person name="Lane K.R."/>
            <person name="Thomas B.C."/>
            <person name="Pan C."/>
            <person name="Northen T.R."/>
            <person name="Banfield J.F."/>
        </authorList>
    </citation>
    <scope>NUCLEOTIDE SEQUENCE [LARGE SCALE GENOMIC DNA]</scope>
    <source>
        <strain evidence="11">WS_11</strain>
    </source>
</reference>
<dbReference type="GO" id="GO:0006526">
    <property type="term" value="P:L-arginine biosynthetic process"/>
    <property type="evidence" value="ECO:0007669"/>
    <property type="project" value="UniProtKB-KW"/>
</dbReference>
<dbReference type="Pfam" id="PF00696">
    <property type="entry name" value="AA_kinase"/>
    <property type="match status" value="1"/>
</dbReference>
<dbReference type="PANTHER" id="PTHR23342:SF0">
    <property type="entry name" value="N-ACETYLGLUTAMATE SYNTHASE, MITOCHONDRIAL"/>
    <property type="match status" value="1"/>
</dbReference>
<comment type="caution">
    <text evidence="11">The sequence shown here is derived from an EMBL/GenBank/DDBJ whole genome shotgun (WGS) entry which is preliminary data.</text>
</comment>
<keyword evidence="6" id="KW-0547">Nucleotide-binding</keyword>
<dbReference type="PIRSF" id="PIRSF000728">
    <property type="entry name" value="NAGK"/>
    <property type="match status" value="1"/>
</dbReference>
<evidence type="ECO:0000259" key="10">
    <source>
        <dbReference type="Pfam" id="PF00696"/>
    </source>
</evidence>
<protein>
    <recommendedName>
        <fullName evidence="2">acetylglutamate kinase</fullName>
        <ecNumber evidence="2">2.7.2.8</ecNumber>
    </recommendedName>
</protein>
<evidence type="ECO:0000256" key="8">
    <source>
        <dbReference type="ARBA" id="ARBA00022840"/>
    </source>
</evidence>
<dbReference type="Proteomes" id="UP000319771">
    <property type="component" value="Unassembled WGS sequence"/>
</dbReference>
<evidence type="ECO:0000256" key="6">
    <source>
        <dbReference type="ARBA" id="ARBA00022741"/>
    </source>
</evidence>
<dbReference type="InterPro" id="IPR001048">
    <property type="entry name" value="Asp/Glu/Uridylate_kinase"/>
</dbReference>
<organism evidence="11 12">
    <name type="scientific">Eiseniibacteriota bacterium</name>
    <dbReference type="NCBI Taxonomy" id="2212470"/>
    <lineage>
        <taxon>Bacteria</taxon>
        <taxon>Candidatus Eiseniibacteriota</taxon>
    </lineage>
</organism>
<evidence type="ECO:0000256" key="1">
    <source>
        <dbReference type="ARBA" id="ARBA00004828"/>
    </source>
</evidence>
<dbReference type="NCBIfam" id="TIGR00761">
    <property type="entry name" value="argB"/>
    <property type="match status" value="1"/>
</dbReference>
<gene>
    <name evidence="11" type="primary">argB</name>
    <name evidence="11" type="ORF">E6K81_11695</name>
</gene>
<feature type="domain" description="Aspartate/glutamate/uridylate kinase" evidence="10">
    <location>
        <begin position="23"/>
        <end position="249"/>
    </location>
</feature>
<dbReference type="CDD" id="cd04238">
    <property type="entry name" value="AAK_NAGK-like"/>
    <property type="match status" value="1"/>
</dbReference>
<dbReference type="AlphaFoldDB" id="A0A538U4J5"/>
<comment type="pathway">
    <text evidence="1">Amino-acid biosynthesis; L-arginine biosynthesis; N(2)-acetyl-L-ornithine from L-glutamate: step 2/4.</text>
</comment>
<name>A0A538U4J5_UNCEI</name>
<dbReference type="PANTHER" id="PTHR23342">
    <property type="entry name" value="N-ACETYLGLUTAMATE SYNTHASE"/>
    <property type="match status" value="1"/>
</dbReference>
<dbReference type="SUPFAM" id="SSF53633">
    <property type="entry name" value="Carbamate kinase-like"/>
    <property type="match status" value="1"/>
</dbReference>
<keyword evidence="7 11" id="KW-0418">Kinase</keyword>
<dbReference type="HAMAP" id="MF_00082">
    <property type="entry name" value="ArgB"/>
    <property type="match status" value="1"/>
</dbReference>
<dbReference type="InterPro" id="IPR036393">
    <property type="entry name" value="AceGlu_kinase-like_sf"/>
</dbReference>
<evidence type="ECO:0000256" key="5">
    <source>
        <dbReference type="ARBA" id="ARBA00022679"/>
    </source>
</evidence>
<proteinExistence type="inferred from homology"/>
<evidence type="ECO:0000256" key="4">
    <source>
        <dbReference type="ARBA" id="ARBA00022605"/>
    </source>
</evidence>
<feature type="non-terminal residue" evidence="11">
    <location>
        <position position="278"/>
    </location>
</feature>
<evidence type="ECO:0000256" key="9">
    <source>
        <dbReference type="ARBA" id="ARBA00048141"/>
    </source>
</evidence>
<dbReference type="EMBL" id="VBPB01000200">
    <property type="protein sequence ID" value="TMQ70824.1"/>
    <property type="molecule type" value="Genomic_DNA"/>
</dbReference>
<dbReference type="InterPro" id="IPR004662">
    <property type="entry name" value="AcgluKinase_fam"/>
</dbReference>
<keyword evidence="8" id="KW-0067">ATP-binding</keyword>
<evidence type="ECO:0000256" key="3">
    <source>
        <dbReference type="ARBA" id="ARBA00022571"/>
    </source>
</evidence>
<dbReference type="InterPro" id="IPR037528">
    <property type="entry name" value="ArgB"/>
</dbReference>
<accession>A0A538U4J5</accession>
<evidence type="ECO:0000256" key="2">
    <source>
        <dbReference type="ARBA" id="ARBA00013065"/>
    </source>
</evidence>
<evidence type="ECO:0000313" key="11">
    <source>
        <dbReference type="EMBL" id="TMQ70824.1"/>
    </source>
</evidence>
<evidence type="ECO:0000256" key="7">
    <source>
        <dbReference type="ARBA" id="ARBA00022777"/>
    </source>
</evidence>
<dbReference type="GO" id="GO:0005737">
    <property type="term" value="C:cytoplasm"/>
    <property type="evidence" value="ECO:0007669"/>
    <property type="project" value="InterPro"/>
</dbReference>
<evidence type="ECO:0000313" key="12">
    <source>
        <dbReference type="Proteomes" id="UP000319771"/>
    </source>
</evidence>
<keyword evidence="3" id="KW-0055">Arginine biosynthesis</keyword>